<name>A0ACA9LTB1_9GLOM</name>
<evidence type="ECO:0000313" key="1">
    <source>
        <dbReference type="EMBL" id="CAG8545382.1"/>
    </source>
</evidence>
<organism evidence="1 2">
    <name type="scientific">Racocetra persica</name>
    <dbReference type="NCBI Taxonomy" id="160502"/>
    <lineage>
        <taxon>Eukaryota</taxon>
        <taxon>Fungi</taxon>
        <taxon>Fungi incertae sedis</taxon>
        <taxon>Mucoromycota</taxon>
        <taxon>Glomeromycotina</taxon>
        <taxon>Glomeromycetes</taxon>
        <taxon>Diversisporales</taxon>
        <taxon>Gigasporaceae</taxon>
        <taxon>Racocetra</taxon>
    </lineage>
</organism>
<dbReference type="EMBL" id="CAJVQC010004803">
    <property type="protein sequence ID" value="CAG8545382.1"/>
    <property type="molecule type" value="Genomic_DNA"/>
</dbReference>
<dbReference type="Proteomes" id="UP000789920">
    <property type="component" value="Unassembled WGS sequence"/>
</dbReference>
<comment type="caution">
    <text evidence="1">The sequence shown here is derived from an EMBL/GenBank/DDBJ whole genome shotgun (WGS) entry which is preliminary data.</text>
</comment>
<accession>A0ACA9LTB1</accession>
<evidence type="ECO:0000313" key="2">
    <source>
        <dbReference type="Proteomes" id="UP000789920"/>
    </source>
</evidence>
<proteinExistence type="predicted"/>
<gene>
    <name evidence="1" type="ORF">RPERSI_LOCUS3728</name>
</gene>
<protein>
    <submittedName>
        <fullName evidence="1">6025_t:CDS:1</fullName>
    </submittedName>
</protein>
<sequence length="63" mass="7285">QLMYEYPNANTNERVKENFQILKESNEPNINNKASDNTNVAKACYSNTNRDDKFLSLENAILM</sequence>
<keyword evidence="2" id="KW-1185">Reference proteome</keyword>
<reference evidence="1" key="1">
    <citation type="submission" date="2021-06" db="EMBL/GenBank/DDBJ databases">
        <authorList>
            <person name="Kallberg Y."/>
            <person name="Tangrot J."/>
            <person name="Rosling A."/>
        </authorList>
    </citation>
    <scope>NUCLEOTIDE SEQUENCE</scope>
    <source>
        <strain evidence="1">MA461A</strain>
    </source>
</reference>
<feature type="non-terminal residue" evidence="1">
    <location>
        <position position="1"/>
    </location>
</feature>